<dbReference type="EMBL" id="PDEP01000003">
    <property type="protein sequence ID" value="PEN08457.1"/>
    <property type="molecule type" value="Genomic_DNA"/>
</dbReference>
<organism evidence="2 3">
    <name type="scientific">Longimonas halophila</name>
    <dbReference type="NCBI Taxonomy" id="1469170"/>
    <lineage>
        <taxon>Bacteria</taxon>
        <taxon>Pseudomonadati</taxon>
        <taxon>Rhodothermota</taxon>
        <taxon>Rhodothermia</taxon>
        <taxon>Rhodothermales</taxon>
        <taxon>Salisaetaceae</taxon>
        <taxon>Longimonas</taxon>
    </lineage>
</organism>
<comment type="caution">
    <text evidence="2">The sequence shown here is derived from an EMBL/GenBank/DDBJ whole genome shotgun (WGS) entry which is preliminary data.</text>
</comment>
<dbReference type="Gene3D" id="1.25.40.10">
    <property type="entry name" value="Tetratricopeptide repeat domain"/>
    <property type="match status" value="1"/>
</dbReference>
<dbReference type="InterPro" id="IPR011990">
    <property type="entry name" value="TPR-like_helical_dom_sf"/>
</dbReference>
<proteinExistence type="predicted"/>
<gene>
    <name evidence="2" type="ORF">CRI93_04920</name>
</gene>
<dbReference type="RefSeq" id="WP_141491569.1">
    <property type="nucleotide sequence ID" value="NZ_PDEP01000003.1"/>
</dbReference>
<reference evidence="2 3" key="1">
    <citation type="submission" date="2017-10" db="EMBL/GenBank/DDBJ databases">
        <title>Draft genome of Longimonas halophila.</title>
        <authorList>
            <person name="Goh K.M."/>
            <person name="Shamsir M.S."/>
            <person name="Lim S.W."/>
        </authorList>
    </citation>
    <scope>NUCLEOTIDE SEQUENCE [LARGE SCALE GENOMIC DNA]</scope>
    <source>
        <strain evidence="2 3">KCTC 42399</strain>
    </source>
</reference>
<sequence length="222" mass="24554">MTLLRWLILPVLMSALWTSSGDSEGRRGNTLYERGAFAEAEAAFQAGIAQTDPRDSTRYAALHHNWAAALYQQEAYAQADSVFAVAQEYARDTVERVRIRYNRATNAARTGDTETALAHYRAALLLDPAHDDARHNYEVLARQQAAAPAPRPAPDIDPSDYAQRLKRRAEALAAQREYATAFELLQDGLAEDSTVAAYQDFMGRLGAIVAIDQDSVSTVRRP</sequence>
<dbReference type="SUPFAM" id="SSF48452">
    <property type="entry name" value="TPR-like"/>
    <property type="match status" value="1"/>
</dbReference>
<accession>A0A2H3NV45</accession>
<name>A0A2H3NV45_9BACT</name>
<dbReference type="OrthoDB" id="597471at2"/>
<keyword evidence="1" id="KW-0802">TPR repeat</keyword>
<feature type="repeat" description="TPR" evidence="1">
    <location>
        <begin position="97"/>
        <end position="130"/>
    </location>
</feature>
<protein>
    <submittedName>
        <fullName evidence="2">Uncharacterized protein</fullName>
    </submittedName>
</protein>
<evidence type="ECO:0000256" key="1">
    <source>
        <dbReference type="PROSITE-ProRule" id="PRU00339"/>
    </source>
</evidence>
<dbReference type="AlphaFoldDB" id="A0A2H3NV45"/>
<evidence type="ECO:0000313" key="2">
    <source>
        <dbReference type="EMBL" id="PEN08457.1"/>
    </source>
</evidence>
<dbReference type="PROSITE" id="PS50005">
    <property type="entry name" value="TPR"/>
    <property type="match status" value="1"/>
</dbReference>
<dbReference type="SMART" id="SM00028">
    <property type="entry name" value="TPR"/>
    <property type="match status" value="3"/>
</dbReference>
<evidence type="ECO:0000313" key="3">
    <source>
        <dbReference type="Proteomes" id="UP000221024"/>
    </source>
</evidence>
<keyword evidence="3" id="KW-1185">Reference proteome</keyword>
<dbReference type="Proteomes" id="UP000221024">
    <property type="component" value="Unassembled WGS sequence"/>
</dbReference>
<dbReference type="InterPro" id="IPR019734">
    <property type="entry name" value="TPR_rpt"/>
</dbReference>